<proteinExistence type="inferred from homology"/>
<evidence type="ECO:0000256" key="4">
    <source>
        <dbReference type="SAM" id="Phobius"/>
    </source>
</evidence>
<dbReference type="GO" id="GO:0016788">
    <property type="term" value="F:hydrolase activity, acting on ester bonds"/>
    <property type="evidence" value="ECO:0007669"/>
    <property type="project" value="InterPro"/>
</dbReference>
<dbReference type="EMBL" id="JBAMMX010000015">
    <property type="protein sequence ID" value="KAK6926440.1"/>
    <property type="molecule type" value="Genomic_DNA"/>
</dbReference>
<feature type="transmembrane region" description="Helical" evidence="4">
    <location>
        <begin position="12"/>
        <end position="33"/>
    </location>
</feature>
<organism evidence="5 6">
    <name type="scientific">Dillenia turbinata</name>
    <dbReference type="NCBI Taxonomy" id="194707"/>
    <lineage>
        <taxon>Eukaryota</taxon>
        <taxon>Viridiplantae</taxon>
        <taxon>Streptophyta</taxon>
        <taxon>Embryophyta</taxon>
        <taxon>Tracheophyta</taxon>
        <taxon>Spermatophyta</taxon>
        <taxon>Magnoliopsida</taxon>
        <taxon>eudicotyledons</taxon>
        <taxon>Gunneridae</taxon>
        <taxon>Pentapetalae</taxon>
        <taxon>Dilleniales</taxon>
        <taxon>Dilleniaceae</taxon>
        <taxon>Dillenia</taxon>
    </lineage>
</organism>
<evidence type="ECO:0000256" key="2">
    <source>
        <dbReference type="ARBA" id="ARBA00022801"/>
    </source>
</evidence>
<comment type="caution">
    <text evidence="5">The sequence shown here is derived from an EMBL/GenBank/DDBJ whole genome shotgun (WGS) entry which is preliminary data.</text>
</comment>
<keyword evidence="2" id="KW-0378">Hydrolase</keyword>
<dbReference type="GO" id="GO:0016042">
    <property type="term" value="P:lipid catabolic process"/>
    <property type="evidence" value="ECO:0007669"/>
    <property type="project" value="UniProtKB-KW"/>
</dbReference>
<reference evidence="5 6" key="1">
    <citation type="submission" date="2023-12" db="EMBL/GenBank/DDBJ databases">
        <title>A high-quality genome assembly for Dillenia turbinata (Dilleniales).</title>
        <authorList>
            <person name="Chanderbali A."/>
        </authorList>
    </citation>
    <scope>NUCLEOTIDE SEQUENCE [LARGE SCALE GENOMIC DNA]</scope>
    <source>
        <strain evidence="5">LSX21</strain>
        <tissue evidence="5">Leaf</tissue>
    </source>
</reference>
<name>A0AAN8V2N4_9MAGN</name>
<dbReference type="InterPro" id="IPR051058">
    <property type="entry name" value="GDSL_Est/Lipase"/>
</dbReference>
<accession>A0AAN8V2N4</accession>
<protein>
    <submittedName>
        <fullName evidence="5">GDSL lipase/esterase</fullName>
    </submittedName>
</protein>
<keyword evidence="4" id="KW-0472">Membrane</keyword>
<dbReference type="Proteomes" id="UP001370490">
    <property type="component" value="Unassembled WGS sequence"/>
</dbReference>
<evidence type="ECO:0000313" key="6">
    <source>
        <dbReference type="Proteomes" id="UP001370490"/>
    </source>
</evidence>
<keyword evidence="3" id="KW-0443">Lipid metabolism</keyword>
<dbReference type="Pfam" id="PF00657">
    <property type="entry name" value="Lipase_GDSL"/>
    <property type="match status" value="1"/>
</dbReference>
<keyword evidence="3" id="KW-0442">Lipid degradation</keyword>
<sequence length="383" mass="42705">MGNSTTSIGRIISVSVGWMLWVILGAAAFDFGAQEIPLFNEMDVSISSPSPSVSGLFVLGDSSVDCGANTLFYPLLHRTLSLLPCNGSDASLLPQLLAARMGFKNMSTFYLQNGTIREMVSGIIFGSAQATIMNLPSSQTHQSLNQQLRQAFETLQLLHLQLGPHDAQRIIESSIFYLSFGKEDYLNHNFSNLNRYTAQQFAHILVDQMTVAIKNLYNANGRKFICMGVLPLGCAPRTMWERQSMDYMTNYDTIYCIEDVNQLVLEYNKLLEQRITDLNRELTNVQITFCDVYEGIMQIIINPESYGFEDAKSACCGNGWRGGRVGCESMKMACPMESSHVWWDFYNPTHAVNSLLADSAWSGHPFPNLCRPMSVQDLASSSP</sequence>
<keyword evidence="4" id="KW-1133">Transmembrane helix</keyword>
<evidence type="ECO:0000313" key="5">
    <source>
        <dbReference type="EMBL" id="KAK6926440.1"/>
    </source>
</evidence>
<gene>
    <name evidence="5" type="ORF">RJ641_008159</name>
</gene>
<dbReference type="PANTHER" id="PTHR45648:SF7">
    <property type="entry name" value="OS12G0126100 PROTEIN"/>
    <property type="match status" value="1"/>
</dbReference>
<dbReference type="Gene3D" id="3.40.50.1110">
    <property type="entry name" value="SGNH hydrolase"/>
    <property type="match status" value="1"/>
</dbReference>
<dbReference type="PANTHER" id="PTHR45648">
    <property type="entry name" value="GDSL LIPASE/ACYLHYDROLASE FAMILY PROTEIN (AFU_ORTHOLOGUE AFUA_4G14700)"/>
    <property type="match status" value="1"/>
</dbReference>
<keyword evidence="6" id="KW-1185">Reference proteome</keyword>
<dbReference type="InterPro" id="IPR001087">
    <property type="entry name" value="GDSL"/>
</dbReference>
<keyword evidence="4" id="KW-0812">Transmembrane</keyword>
<comment type="similarity">
    <text evidence="1">Belongs to the 'GDSL' lipolytic enzyme family.</text>
</comment>
<evidence type="ECO:0000256" key="1">
    <source>
        <dbReference type="ARBA" id="ARBA00008668"/>
    </source>
</evidence>
<dbReference type="InterPro" id="IPR036514">
    <property type="entry name" value="SGNH_hydro_sf"/>
</dbReference>
<dbReference type="AlphaFoldDB" id="A0AAN8V2N4"/>
<evidence type="ECO:0000256" key="3">
    <source>
        <dbReference type="ARBA" id="ARBA00022963"/>
    </source>
</evidence>